<evidence type="ECO:0000313" key="6">
    <source>
        <dbReference type="Proteomes" id="UP000013777"/>
    </source>
</evidence>
<proteinExistence type="predicted"/>
<dbReference type="STRING" id="57732.RU94_GL002009"/>
<dbReference type="PANTHER" id="PTHR43280">
    <property type="entry name" value="ARAC-FAMILY TRANSCRIPTIONAL REGULATOR"/>
    <property type="match status" value="1"/>
</dbReference>
<dbReference type="Proteomes" id="UP000013777">
    <property type="component" value="Unassembled WGS sequence"/>
</dbReference>
<sequence>MDFKELDDFLHSYTDHEREYLTKKKMSNEEIAYTPRKSNLKIFDFKKTSRFLSVTEHNHEYIEMNYVYSGEIKQVINNTEILLKKNDLIILDTQVRHSIAPPGKNDILLAFRFSKKYFTKIFFKDFNPDNPISDFLLKSLFESQKYNRYLFFPIQDEFELICILKLLVIELIEHEKTDESIYNHYITIIFEKLLKYYEKALVSNKESSKTKDTKLYFDILSFIEENHQNVTVKSMSQILNYSPNYLSSLIKKITGKNFSQLICEIRLKKAIILLESTNLPISEICEEVGFSNQNTFYTMFEKQFHTTPKKYRNMNKYN</sequence>
<dbReference type="InterPro" id="IPR018060">
    <property type="entry name" value="HTH_AraC"/>
</dbReference>
<dbReference type="eggNOG" id="COG2207">
    <property type="taxonomic scope" value="Bacteria"/>
</dbReference>
<feature type="domain" description="HTH araC/xylS-type" evidence="4">
    <location>
        <begin position="217"/>
        <end position="314"/>
    </location>
</feature>
<dbReference type="AlphaFoldDB" id="R2RZS7"/>
<protein>
    <recommendedName>
        <fullName evidence="4">HTH araC/xylS-type domain-containing protein</fullName>
    </recommendedName>
</protein>
<dbReference type="Pfam" id="PF07883">
    <property type="entry name" value="Cupin_2"/>
    <property type="match status" value="1"/>
</dbReference>
<dbReference type="PROSITE" id="PS01124">
    <property type="entry name" value="HTH_ARAC_FAMILY_2"/>
    <property type="match status" value="1"/>
</dbReference>
<dbReference type="InterPro" id="IPR013096">
    <property type="entry name" value="Cupin_2"/>
</dbReference>
<dbReference type="GeneID" id="78365031"/>
<evidence type="ECO:0000256" key="1">
    <source>
        <dbReference type="ARBA" id="ARBA00023015"/>
    </source>
</evidence>
<dbReference type="HOGENOM" id="CLU_000445_88_0_9"/>
<dbReference type="PRINTS" id="PR00032">
    <property type="entry name" value="HTHARAC"/>
</dbReference>
<dbReference type="InterPro" id="IPR020449">
    <property type="entry name" value="Tscrpt_reg_AraC-type_HTH"/>
</dbReference>
<dbReference type="GO" id="GO:0043565">
    <property type="term" value="F:sequence-specific DNA binding"/>
    <property type="evidence" value="ECO:0007669"/>
    <property type="project" value="InterPro"/>
</dbReference>
<dbReference type="InterPro" id="IPR011051">
    <property type="entry name" value="RmlC_Cupin_sf"/>
</dbReference>
<reference evidence="5 6" key="1">
    <citation type="submission" date="2013-02" db="EMBL/GenBank/DDBJ databases">
        <title>The Genome Sequence of Enterococcus asini ATCC_700915.</title>
        <authorList>
            <consortium name="The Broad Institute Genome Sequencing Platform"/>
            <consortium name="The Broad Institute Genome Sequencing Center for Infectious Disease"/>
            <person name="Earl A.M."/>
            <person name="Gilmore M.S."/>
            <person name="Lebreton F."/>
            <person name="Walker B."/>
            <person name="Young S.K."/>
            <person name="Zeng Q."/>
            <person name="Gargeya S."/>
            <person name="Fitzgerald M."/>
            <person name="Haas B."/>
            <person name="Abouelleil A."/>
            <person name="Alvarado L."/>
            <person name="Arachchi H.M."/>
            <person name="Berlin A.M."/>
            <person name="Chapman S.B."/>
            <person name="Dewar J."/>
            <person name="Goldberg J."/>
            <person name="Griggs A."/>
            <person name="Gujja S."/>
            <person name="Hansen M."/>
            <person name="Howarth C."/>
            <person name="Imamovic A."/>
            <person name="Larimer J."/>
            <person name="McCowan C."/>
            <person name="Murphy C."/>
            <person name="Neiman D."/>
            <person name="Pearson M."/>
            <person name="Priest M."/>
            <person name="Roberts A."/>
            <person name="Saif S."/>
            <person name="Shea T."/>
            <person name="Sisk P."/>
            <person name="Sykes S."/>
            <person name="Wortman J."/>
            <person name="Nusbaum C."/>
            <person name="Birren B."/>
        </authorList>
    </citation>
    <scope>NUCLEOTIDE SEQUENCE [LARGE SCALE GENOMIC DNA]</scope>
    <source>
        <strain evidence="5 6">ATCC 700915</strain>
    </source>
</reference>
<dbReference type="InterPro" id="IPR009057">
    <property type="entry name" value="Homeodomain-like_sf"/>
</dbReference>
<keyword evidence="6" id="KW-1185">Reference proteome</keyword>
<evidence type="ECO:0000259" key="4">
    <source>
        <dbReference type="PROSITE" id="PS01124"/>
    </source>
</evidence>
<organism evidence="5 6">
    <name type="scientific">Enterococcus asini ATCC 700915</name>
    <dbReference type="NCBI Taxonomy" id="1158606"/>
    <lineage>
        <taxon>Bacteria</taxon>
        <taxon>Bacillati</taxon>
        <taxon>Bacillota</taxon>
        <taxon>Bacilli</taxon>
        <taxon>Lactobacillales</taxon>
        <taxon>Enterococcaceae</taxon>
        <taxon>Enterococcus</taxon>
    </lineage>
</organism>
<keyword evidence="1" id="KW-0805">Transcription regulation</keyword>
<evidence type="ECO:0000256" key="2">
    <source>
        <dbReference type="ARBA" id="ARBA00023125"/>
    </source>
</evidence>
<dbReference type="PATRIC" id="fig|1158606.3.peg.1696"/>
<dbReference type="Gene3D" id="1.10.10.60">
    <property type="entry name" value="Homeodomain-like"/>
    <property type="match status" value="2"/>
</dbReference>
<dbReference type="InterPro" id="IPR014710">
    <property type="entry name" value="RmlC-like_jellyroll"/>
</dbReference>
<dbReference type="EMBL" id="AJAP01000016">
    <property type="protein sequence ID" value="EOH86051.1"/>
    <property type="molecule type" value="Genomic_DNA"/>
</dbReference>
<comment type="caution">
    <text evidence="5">The sequence shown here is derived from an EMBL/GenBank/DDBJ whole genome shotgun (WGS) entry which is preliminary data.</text>
</comment>
<dbReference type="SMART" id="SM00342">
    <property type="entry name" value="HTH_ARAC"/>
    <property type="match status" value="1"/>
</dbReference>
<dbReference type="SUPFAM" id="SSF51182">
    <property type="entry name" value="RmlC-like cupins"/>
    <property type="match status" value="1"/>
</dbReference>
<gene>
    <name evidence="5" type="ORF">UAS_01744</name>
</gene>
<keyword evidence="3" id="KW-0804">Transcription</keyword>
<evidence type="ECO:0000256" key="3">
    <source>
        <dbReference type="ARBA" id="ARBA00023163"/>
    </source>
</evidence>
<dbReference type="GO" id="GO:0003700">
    <property type="term" value="F:DNA-binding transcription factor activity"/>
    <property type="evidence" value="ECO:0007669"/>
    <property type="project" value="InterPro"/>
</dbReference>
<dbReference type="SUPFAM" id="SSF46689">
    <property type="entry name" value="Homeodomain-like"/>
    <property type="match status" value="1"/>
</dbReference>
<name>R2RZS7_9ENTE</name>
<dbReference type="Gene3D" id="2.60.120.10">
    <property type="entry name" value="Jelly Rolls"/>
    <property type="match status" value="1"/>
</dbReference>
<dbReference type="PANTHER" id="PTHR43280:SF28">
    <property type="entry name" value="HTH-TYPE TRANSCRIPTIONAL ACTIVATOR RHAS"/>
    <property type="match status" value="1"/>
</dbReference>
<dbReference type="RefSeq" id="WP_010754374.1">
    <property type="nucleotide sequence ID" value="NZ_ASVU01000001.1"/>
</dbReference>
<keyword evidence="2" id="KW-0238">DNA-binding</keyword>
<dbReference type="Pfam" id="PF12833">
    <property type="entry name" value="HTH_18"/>
    <property type="match status" value="1"/>
</dbReference>
<evidence type="ECO:0000313" key="5">
    <source>
        <dbReference type="EMBL" id="EOH86051.1"/>
    </source>
</evidence>
<accession>R2RZS7</accession>